<accession>A0A2W7PL39</accession>
<dbReference type="Proteomes" id="UP000249364">
    <property type="component" value="Unassembled WGS sequence"/>
</dbReference>
<protein>
    <recommendedName>
        <fullName evidence="3">Antitoxin Xre/MbcA/ParS-like toxin-binding domain-containing protein</fullName>
    </recommendedName>
</protein>
<name>A0A2W7PL39_9RHOB</name>
<evidence type="ECO:0000313" key="1">
    <source>
        <dbReference type="EMBL" id="PZX36246.1"/>
    </source>
</evidence>
<gene>
    <name evidence="1" type="ORF">LY56_03504</name>
</gene>
<dbReference type="EMBL" id="QKZQ01000035">
    <property type="protein sequence ID" value="PZX36246.1"/>
    <property type="molecule type" value="Genomic_DNA"/>
</dbReference>
<proteinExistence type="predicted"/>
<evidence type="ECO:0000313" key="2">
    <source>
        <dbReference type="Proteomes" id="UP000249364"/>
    </source>
</evidence>
<dbReference type="OrthoDB" id="8039031at2"/>
<evidence type="ECO:0008006" key="3">
    <source>
        <dbReference type="Google" id="ProtNLM"/>
    </source>
</evidence>
<reference evidence="1 2" key="1">
    <citation type="submission" date="2018-06" db="EMBL/GenBank/DDBJ databases">
        <title>Genomic Encyclopedia of Archaeal and Bacterial Type Strains, Phase II (KMG-II): from individual species to whole genera.</title>
        <authorList>
            <person name="Goeker M."/>
        </authorList>
    </citation>
    <scope>NUCLEOTIDE SEQUENCE [LARGE SCALE GENOMIC DNA]</scope>
    <source>
        <strain evidence="1 2">DSM 13087</strain>
    </source>
</reference>
<sequence>MNRHYRETLDQPIPVLKGKTPRQAVKTAAGRKLVANWLRLLESGTARPEAATMAGYDFGWMWKEPGLTQDR</sequence>
<organism evidence="1 2">
    <name type="scientific">Roseinatronobacter thiooxidans</name>
    <dbReference type="NCBI Taxonomy" id="121821"/>
    <lineage>
        <taxon>Bacteria</taxon>
        <taxon>Pseudomonadati</taxon>
        <taxon>Pseudomonadota</taxon>
        <taxon>Alphaproteobacteria</taxon>
        <taxon>Rhodobacterales</taxon>
        <taxon>Paracoccaceae</taxon>
        <taxon>Roseinatronobacter</taxon>
    </lineage>
</organism>
<dbReference type="RefSeq" id="WP_071469974.1">
    <property type="nucleotide sequence ID" value="NZ_MEHT01000020.1"/>
</dbReference>
<comment type="caution">
    <text evidence="1">The sequence shown here is derived from an EMBL/GenBank/DDBJ whole genome shotgun (WGS) entry which is preliminary data.</text>
</comment>
<keyword evidence="2" id="KW-1185">Reference proteome</keyword>
<dbReference type="STRING" id="121821.GCA_001870675_01163"/>
<dbReference type="AlphaFoldDB" id="A0A2W7PL39"/>